<keyword evidence="1" id="KW-0812">Transmembrane</keyword>
<gene>
    <name evidence="2" type="ORF">ACD_78C00348G0002</name>
</gene>
<feature type="transmembrane region" description="Helical" evidence="1">
    <location>
        <begin position="6"/>
        <end position="39"/>
    </location>
</feature>
<dbReference type="AlphaFoldDB" id="K1XXC7"/>
<name>K1XXC7_9BACT</name>
<keyword evidence="1" id="KW-0472">Membrane</keyword>
<organism evidence="2">
    <name type="scientific">uncultured bacterium</name>
    <name type="common">gcode 4</name>
    <dbReference type="NCBI Taxonomy" id="1234023"/>
    <lineage>
        <taxon>Bacteria</taxon>
        <taxon>environmental samples</taxon>
    </lineage>
</organism>
<protein>
    <submittedName>
        <fullName evidence="2">Uncharacterized protein</fullName>
    </submittedName>
</protein>
<evidence type="ECO:0000313" key="2">
    <source>
        <dbReference type="EMBL" id="EKD29586.1"/>
    </source>
</evidence>
<comment type="caution">
    <text evidence="2">The sequence shown here is derived from an EMBL/GenBank/DDBJ whole genome shotgun (WGS) entry which is preliminary data.</text>
</comment>
<accession>K1XXC7</accession>
<evidence type="ECO:0000256" key="1">
    <source>
        <dbReference type="SAM" id="Phobius"/>
    </source>
</evidence>
<keyword evidence="1" id="KW-1133">Transmembrane helix</keyword>
<dbReference type="EMBL" id="AMFJ01034348">
    <property type="protein sequence ID" value="EKD29586.1"/>
    <property type="molecule type" value="Genomic_DNA"/>
</dbReference>
<reference evidence="2" key="1">
    <citation type="journal article" date="2012" name="Science">
        <title>Fermentation, hydrogen, and sulfur metabolism in multiple uncultivated bacterial phyla.</title>
        <authorList>
            <person name="Wrighton K.C."/>
            <person name="Thomas B.C."/>
            <person name="Sharon I."/>
            <person name="Miller C.S."/>
            <person name="Castelle C.J."/>
            <person name="VerBerkmoes N.C."/>
            <person name="Wilkins M.J."/>
            <person name="Hettich R.L."/>
            <person name="Lipton M.S."/>
            <person name="Williams K.H."/>
            <person name="Long P.E."/>
            <person name="Banfield J.F."/>
        </authorList>
    </citation>
    <scope>NUCLEOTIDE SEQUENCE [LARGE SCALE GENOMIC DNA]</scope>
</reference>
<proteinExistence type="predicted"/>
<sequence length="63" mass="7132">MNLIGIIFILFWILIIAAPALIAYIIGTLLILIGANIFLASAFFKNGKRESIQFGKYEIFRKK</sequence>